<dbReference type="RefSeq" id="WP_189079236.1">
    <property type="nucleotide sequence ID" value="NZ_BMMX01000008.1"/>
</dbReference>
<reference evidence="2" key="1">
    <citation type="journal article" date="2014" name="Int. J. Syst. Evol. Microbiol.">
        <title>Complete genome sequence of Corynebacterium casei LMG S-19264T (=DSM 44701T), isolated from a smear-ripened cheese.</title>
        <authorList>
            <consortium name="US DOE Joint Genome Institute (JGI-PGF)"/>
            <person name="Walter F."/>
            <person name="Albersmeier A."/>
            <person name="Kalinowski J."/>
            <person name="Ruckert C."/>
        </authorList>
    </citation>
    <scope>NUCLEOTIDE SEQUENCE</scope>
    <source>
        <strain evidence="2">CGMCC 4.7299</strain>
    </source>
</reference>
<feature type="region of interest" description="Disordered" evidence="1">
    <location>
        <begin position="135"/>
        <end position="158"/>
    </location>
</feature>
<proteinExistence type="predicted"/>
<gene>
    <name evidence="2" type="ORF">GCM10012284_23910</name>
</gene>
<dbReference type="EMBL" id="BMMX01000008">
    <property type="protein sequence ID" value="GGK89085.1"/>
    <property type="molecule type" value="Genomic_DNA"/>
</dbReference>
<feature type="compositionally biased region" description="Low complexity" evidence="1">
    <location>
        <begin position="140"/>
        <end position="149"/>
    </location>
</feature>
<dbReference type="Proteomes" id="UP000656042">
    <property type="component" value="Unassembled WGS sequence"/>
</dbReference>
<evidence type="ECO:0000256" key="1">
    <source>
        <dbReference type="SAM" id="MobiDB-lite"/>
    </source>
</evidence>
<evidence type="ECO:0000313" key="3">
    <source>
        <dbReference type="Proteomes" id="UP000656042"/>
    </source>
</evidence>
<reference evidence="2" key="2">
    <citation type="submission" date="2020-09" db="EMBL/GenBank/DDBJ databases">
        <authorList>
            <person name="Sun Q."/>
            <person name="Zhou Y."/>
        </authorList>
    </citation>
    <scope>NUCLEOTIDE SEQUENCE</scope>
    <source>
        <strain evidence="2">CGMCC 4.7299</strain>
    </source>
</reference>
<feature type="region of interest" description="Disordered" evidence="1">
    <location>
        <begin position="23"/>
        <end position="58"/>
    </location>
</feature>
<name>A0A8J3C0E1_9ACTN</name>
<sequence>MASWSLVPCLVSLRNEFNRLAPGRDHASDGSIGDSAHAQSSSDHNPDETGRTPYSDADNINEVHAIDVDDDLRKAGWNMQRCVDIIVGRHRSGKDNRLQYVIYNRRIWSRSWGWTARVYTGMSPHTEHAHFSARYGSGSGNSNPENNTSPWGLLAADKSEDDLPTPKELLAYDPNDDADGIPNPFSDKKTNKTISVRTAFYNSVLIPMQIKAMVSALVKAVDALGTQAGVDTKSILAAVDEVDDRLAAITDDSRDPAQVADALRAVLGDRAAAVGELLAES</sequence>
<accession>A0A8J3C0E1</accession>
<evidence type="ECO:0000313" key="2">
    <source>
        <dbReference type="EMBL" id="GGK89085.1"/>
    </source>
</evidence>
<keyword evidence="3" id="KW-1185">Reference proteome</keyword>
<comment type="caution">
    <text evidence="2">The sequence shown here is derived from an EMBL/GenBank/DDBJ whole genome shotgun (WGS) entry which is preliminary data.</text>
</comment>
<dbReference type="AlphaFoldDB" id="A0A8J3C0E1"/>
<organism evidence="2 3">
    <name type="scientific">Mangrovihabitans endophyticus</name>
    <dbReference type="NCBI Taxonomy" id="1751298"/>
    <lineage>
        <taxon>Bacteria</taxon>
        <taxon>Bacillati</taxon>
        <taxon>Actinomycetota</taxon>
        <taxon>Actinomycetes</taxon>
        <taxon>Micromonosporales</taxon>
        <taxon>Micromonosporaceae</taxon>
        <taxon>Mangrovihabitans</taxon>
    </lineage>
</organism>
<protein>
    <submittedName>
        <fullName evidence="2">Uncharacterized protein</fullName>
    </submittedName>
</protein>